<protein>
    <submittedName>
        <fullName evidence="3">Glycosyltransferase</fullName>
    </submittedName>
</protein>
<feature type="domain" description="Glycosyl transferase family 1" evidence="1">
    <location>
        <begin position="194"/>
        <end position="348"/>
    </location>
</feature>
<reference evidence="3" key="2">
    <citation type="journal article" date="2021" name="PeerJ">
        <title>Extensive microbial diversity within the chicken gut microbiome revealed by metagenomics and culture.</title>
        <authorList>
            <person name="Gilroy R."/>
            <person name="Ravi A."/>
            <person name="Getino M."/>
            <person name="Pursley I."/>
            <person name="Horton D.L."/>
            <person name="Alikhan N.F."/>
            <person name="Baker D."/>
            <person name="Gharbi K."/>
            <person name="Hall N."/>
            <person name="Watson M."/>
            <person name="Adriaenssens E.M."/>
            <person name="Foster-Nyarko E."/>
            <person name="Jarju S."/>
            <person name="Secka A."/>
            <person name="Antonio M."/>
            <person name="Oren A."/>
            <person name="Chaudhuri R.R."/>
            <person name="La Ragione R."/>
            <person name="Hildebrand F."/>
            <person name="Pallen M.J."/>
        </authorList>
    </citation>
    <scope>NUCLEOTIDE SEQUENCE</scope>
    <source>
        <strain evidence="3">4509</strain>
    </source>
</reference>
<dbReference type="SUPFAM" id="SSF53756">
    <property type="entry name" value="UDP-Glycosyltransferase/glycogen phosphorylase"/>
    <property type="match status" value="1"/>
</dbReference>
<name>A0A9D1IQZ6_9FIRM</name>
<feature type="domain" description="Glycosyltransferase subfamily 4-like N-terminal" evidence="2">
    <location>
        <begin position="15"/>
        <end position="187"/>
    </location>
</feature>
<evidence type="ECO:0000313" key="3">
    <source>
        <dbReference type="EMBL" id="HIU41948.1"/>
    </source>
</evidence>
<dbReference type="InterPro" id="IPR050194">
    <property type="entry name" value="Glycosyltransferase_grp1"/>
</dbReference>
<dbReference type="Pfam" id="PF00534">
    <property type="entry name" value="Glycos_transf_1"/>
    <property type="match status" value="1"/>
</dbReference>
<dbReference type="GO" id="GO:0016757">
    <property type="term" value="F:glycosyltransferase activity"/>
    <property type="evidence" value="ECO:0007669"/>
    <property type="project" value="InterPro"/>
</dbReference>
<dbReference type="Proteomes" id="UP000824082">
    <property type="component" value="Unassembled WGS sequence"/>
</dbReference>
<accession>A0A9D1IQZ6</accession>
<dbReference type="EMBL" id="DVMX01000102">
    <property type="protein sequence ID" value="HIU41948.1"/>
    <property type="molecule type" value="Genomic_DNA"/>
</dbReference>
<dbReference type="PANTHER" id="PTHR45947">
    <property type="entry name" value="SULFOQUINOVOSYL TRANSFERASE SQD2"/>
    <property type="match status" value="1"/>
</dbReference>
<dbReference type="Gene3D" id="3.40.50.2000">
    <property type="entry name" value="Glycogen Phosphorylase B"/>
    <property type="match status" value="2"/>
</dbReference>
<dbReference type="PANTHER" id="PTHR45947:SF3">
    <property type="entry name" value="SULFOQUINOVOSYL TRANSFERASE SQD2"/>
    <property type="match status" value="1"/>
</dbReference>
<proteinExistence type="predicted"/>
<organism evidence="3 4">
    <name type="scientific">Candidatus Egerieicola faecale</name>
    <dbReference type="NCBI Taxonomy" id="2840774"/>
    <lineage>
        <taxon>Bacteria</taxon>
        <taxon>Bacillati</taxon>
        <taxon>Bacillota</taxon>
        <taxon>Clostridia</taxon>
        <taxon>Eubacteriales</taxon>
        <taxon>Oscillospiraceae</taxon>
        <taxon>Oscillospiraceae incertae sedis</taxon>
        <taxon>Candidatus Egerieicola</taxon>
    </lineage>
</organism>
<gene>
    <name evidence="3" type="ORF">IAD19_05285</name>
</gene>
<dbReference type="InterPro" id="IPR028098">
    <property type="entry name" value="Glyco_trans_4-like_N"/>
</dbReference>
<evidence type="ECO:0000259" key="2">
    <source>
        <dbReference type="Pfam" id="PF13439"/>
    </source>
</evidence>
<evidence type="ECO:0000259" key="1">
    <source>
        <dbReference type="Pfam" id="PF00534"/>
    </source>
</evidence>
<dbReference type="AlphaFoldDB" id="A0A9D1IQZ6"/>
<comment type="caution">
    <text evidence="3">The sequence shown here is derived from an EMBL/GenBank/DDBJ whole genome shotgun (WGS) entry which is preliminary data.</text>
</comment>
<evidence type="ECO:0000313" key="4">
    <source>
        <dbReference type="Proteomes" id="UP000824082"/>
    </source>
</evidence>
<reference evidence="3" key="1">
    <citation type="submission" date="2020-10" db="EMBL/GenBank/DDBJ databases">
        <authorList>
            <person name="Gilroy R."/>
        </authorList>
    </citation>
    <scope>NUCLEOTIDE SEQUENCE</scope>
    <source>
        <strain evidence="3">4509</strain>
    </source>
</reference>
<dbReference type="InterPro" id="IPR001296">
    <property type="entry name" value="Glyco_trans_1"/>
</dbReference>
<sequence>MKILLVSDQYYAANNGMTISARRFAGVLRQHGHEVRIMSYGTPDMVEDTDSAYLLDKYYVPIFNRLVTSQGMVFAKRTRKVVEAAVDWADLIHILSPFFLSHKTIRIAQKKNKPYTAAFHVQPQNITSSIYLGKVNWINDLLYHFFHRYIYRYCTHIHCPSRFIAQQLVRTGYTEQLHVISNGIDPDFHYFKRHKPRELRDKFVILQTGRLSIEKRPDVLIRAVAMSRHADQIQLVLAGKGPRKKKLQKLADKLLKNPVIIQFYSKPELIQLLGYCDLYVHAADVEIEAMSCMEAFASGLVPVIANSPTSATPQFALDERSLFEVGNSKELAEKIDWWLEHPQEREQMEFRYAELGKKYALEDCVRQAEAMFEQAVRENHGG</sequence>
<dbReference type="Pfam" id="PF13439">
    <property type="entry name" value="Glyco_transf_4"/>
    <property type="match status" value="1"/>
</dbReference>